<evidence type="ECO:0000313" key="7">
    <source>
        <dbReference type="Proteomes" id="UP001604277"/>
    </source>
</evidence>
<dbReference type="InterPro" id="IPR001345">
    <property type="entry name" value="PG/BPGM_mutase_AS"/>
</dbReference>
<accession>A0ABD1UCW1</accession>
<comment type="caution">
    <text evidence="6">The sequence shown here is derived from an EMBL/GenBank/DDBJ whole genome shotgun (WGS) entry which is preliminary data.</text>
</comment>
<dbReference type="EMBL" id="JBFOLJ010000007">
    <property type="protein sequence ID" value="KAL2522783.1"/>
    <property type="molecule type" value="Genomic_DNA"/>
</dbReference>
<keyword evidence="7" id="KW-1185">Reference proteome</keyword>
<dbReference type="FunFam" id="3.40.50.1240:FF:000029">
    <property type="entry name" value="Phosphoglycerate mutase-like protein 4"/>
    <property type="match status" value="1"/>
</dbReference>
<name>A0ABD1UCW1_9LAMI</name>
<dbReference type="PANTHER" id="PTHR48100">
    <property type="entry name" value="BROAD-SPECIFICITY PHOSPHATASE YOR283W-RELATED"/>
    <property type="match status" value="1"/>
</dbReference>
<feature type="active site" description="Tele-phosphohistidine intermediate" evidence="2">
    <location>
        <position position="85"/>
    </location>
</feature>
<dbReference type="InterPro" id="IPR029033">
    <property type="entry name" value="His_PPase_superfam"/>
</dbReference>
<dbReference type="SMART" id="SM00855">
    <property type="entry name" value="PGAM"/>
    <property type="match status" value="1"/>
</dbReference>
<evidence type="ECO:0000256" key="3">
    <source>
        <dbReference type="PIRSR" id="PIRSR613078-2"/>
    </source>
</evidence>
<organism evidence="6 7">
    <name type="scientific">Forsythia ovata</name>
    <dbReference type="NCBI Taxonomy" id="205694"/>
    <lineage>
        <taxon>Eukaryota</taxon>
        <taxon>Viridiplantae</taxon>
        <taxon>Streptophyta</taxon>
        <taxon>Embryophyta</taxon>
        <taxon>Tracheophyta</taxon>
        <taxon>Spermatophyta</taxon>
        <taxon>Magnoliopsida</taxon>
        <taxon>eudicotyledons</taxon>
        <taxon>Gunneridae</taxon>
        <taxon>Pentapetalae</taxon>
        <taxon>asterids</taxon>
        <taxon>lamiids</taxon>
        <taxon>Lamiales</taxon>
        <taxon>Oleaceae</taxon>
        <taxon>Forsythieae</taxon>
        <taxon>Forsythia</taxon>
    </lineage>
</organism>
<evidence type="ECO:0000313" key="5">
    <source>
        <dbReference type="EMBL" id="KAL2522783.1"/>
    </source>
</evidence>
<protein>
    <submittedName>
        <fullName evidence="6">Phosphoglycerate mutase-like protein 4</fullName>
    </submittedName>
</protein>
<dbReference type="Gene3D" id="3.40.50.1240">
    <property type="entry name" value="Phosphoglycerate mutase-like"/>
    <property type="match status" value="1"/>
</dbReference>
<gene>
    <name evidence="5" type="ORF">Fot_26706</name>
    <name evidence="6" type="ORF">Fot_26758</name>
</gene>
<evidence type="ECO:0000313" key="6">
    <source>
        <dbReference type="EMBL" id="KAL2522835.1"/>
    </source>
</evidence>
<evidence type="ECO:0000256" key="1">
    <source>
        <dbReference type="ARBA" id="ARBA00038362"/>
    </source>
</evidence>
<dbReference type="EMBL" id="JBFOLJ010000007">
    <property type="protein sequence ID" value="KAL2522835.1"/>
    <property type="molecule type" value="Genomic_DNA"/>
</dbReference>
<dbReference type="InterPro" id="IPR013078">
    <property type="entry name" value="His_Pase_superF_clade-1"/>
</dbReference>
<evidence type="ECO:0000256" key="4">
    <source>
        <dbReference type="SAM" id="MobiDB-lite"/>
    </source>
</evidence>
<feature type="binding site" evidence="3">
    <location>
        <begin position="189"/>
        <end position="190"/>
    </location>
    <ligand>
        <name>substrate</name>
    </ligand>
</feature>
<feature type="active site" description="Proton donor/acceptor" evidence="2">
    <location>
        <position position="160"/>
    </location>
</feature>
<dbReference type="SUPFAM" id="SSF53254">
    <property type="entry name" value="Phosphoglycerate mutase-like"/>
    <property type="match status" value="1"/>
</dbReference>
<dbReference type="CDD" id="cd07067">
    <property type="entry name" value="HP_PGM_like"/>
    <property type="match status" value="1"/>
</dbReference>
<evidence type="ECO:0000256" key="2">
    <source>
        <dbReference type="PIRSR" id="PIRSR613078-1"/>
    </source>
</evidence>
<feature type="binding site" evidence="3">
    <location>
        <begin position="84"/>
        <end position="91"/>
    </location>
    <ligand>
        <name>substrate</name>
    </ligand>
</feature>
<reference evidence="6" key="1">
    <citation type="submission" date="2024-07" db="EMBL/GenBank/DDBJ databases">
        <title>Two chromosome-level genome assemblies of Korean endemic species Abeliophyllum distichum and Forsythia ovata (Oleaceae).</title>
        <authorList>
            <person name="Mun J.H."/>
        </authorList>
    </citation>
    <scope>NUCLEOTIDE SEQUENCE</scope>
    <source>
        <strain evidence="6">KNKB202402200001</strain>
        <tissue evidence="6">Leaf</tissue>
    </source>
</reference>
<comment type="similarity">
    <text evidence="1">Belongs to the phosphoglycerate mutase family.</text>
</comment>
<dbReference type="Proteomes" id="UP001604277">
    <property type="component" value="Unassembled WGS sequence"/>
</dbReference>
<dbReference type="Pfam" id="PF00300">
    <property type="entry name" value="His_Phos_1"/>
    <property type="match status" value="1"/>
</dbReference>
<dbReference type="InterPro" id="IPR050275">
    <property type="entry name" value="PGM_Phosphatase"/>
</dbReference>
<feature type="compositionally biased region" description="Pro residues" evidence="4">
    <location>
        <begin position="17"/>
        <end position="28"/>
    </location>
</feature>
<proteinExistence type="inferred from homology"/>
<dbReference type="AlphaFoldDB" id="A0ABD1UCW1"/>
<reference evidence="7" key="2">
    <citation type="submission" date="2024-07" db="EMBL/GenBank/DDBJ databases">
        <title>Two chromosome-level genome assemblies of Korean endemic species Abeliophyllum distichum and Forsythia ovata (Oleaceae).</title>
        <authorList>
            <person name="Jang H."/>
        </authorList>
    </citation>
    <scope>NUCLEOTIDE SEQUENCE [LARGE SCALE GENOMIC DNA]</scope>
</reference>
<sequence length="294" mass="32347">MSALRFGSVNSSRNSSPTPPESIGPQPPLKSNLLLFRKPKKIQSLIQCHLMAVPRVSTLPLPACDGDGEIKAVAPNYTEIIIIRHGETEWNADHRIQGHLDVDLNDVGRQQAAAVAERLAREPKISAVYSSDLKRAFNTAEIIAKRCDVLEVVKDPDLRERHLGDLQGLVFHEASKINPEAHKAFISHRRDQEIPGGGESRDQLHERCTSSLQRIAKKHIGERVVVVSHGGTIRALHRRASSHGQSVGKVTNTSVNVFHLSAEDEWSIKSWGDVSHLEQTGFLESGFGGDRTSG</sequence>
<feature type="binding site" evidence="3">
    <location>
        <position position="135"/>
    </location>
    <ligand>
        <name>substrate</name>
    </ligand>
</feature>
<dbReference type="PROSITE" id="PS00175">
    <property type="entry name" value="PG_MUTASE"/>
    <property type="match status" value="1"/>
</dbReference>
<dbReference type="PANTHER" id="PTHR48100:SF34">
    <property type="entry name" value="PHOSPHOGLYCERATE MUTASE-LIKE PROTEIN 4"/>
    <property type="match status" value="1"/>
</dbReference>
<feature type="region of interest" description="Disordered" evidence="4">
    <location>
        <begin position="1"/>
        <end position="30"/>
    </location>
</feature>